<feature type="transmembrane region" description="Helical" evidence="10">
    <location>
        <begin position="250"/>
        <end position="269"/>
    </location>
</feature>
<comment type="similarity">
    <text evidence="2">Belongs to the ArsB family.</text>
</comment>
<feature type="transmembrane region" description="Helical" evidence="10">
    <location>
        <begin position="6"/>
        <end position="23"/>
    </location>
</feature>
<evidence type="ECO:0000256" key="9">
    <source>
        <dbReference type="ARBA" id="ARBA00023136"/>
    </source>
</evidence>
<gene>
    <name evidence="12" type="ORF">GCM10022256_08820</name>
</gene>
<feature type="transmembrane region" description="Helical" evidence="10">
    <location>
        <begin position="35"/>
        <end position="62"/>
    </location>
</feature>
<dbReference type="Pfam" id="PF03600">
    <property type="entry name" value="CitMHS"/>
    <property type="match status" value="1"/>
</dbReference>
<evidence type="ECO:0000313" key="12">
    <source>
        <dbReference type="EMBL" id="GAA4265270.1"/>
    </source>
</evidence>
<evidence type="ECO:0000256" key="2">
    <source>
        <dbReference type="ARBA" id="ARBA00006433"/>
    </source>
</evidence>
<proteinExistence type="inferred from homology"/>
<evidence type="ECO:0000256" key="3">
    <source>
        <dbReference type="ARBA" id="ARBA00009843"/>
    </source>
</evidence>
<dbReference type="PRINTS" id="PR00758">
    <property type="entry name" value="ARSENICPUMP"/>
</dbReference>
<name>A0ABP8DZ79_9MICO</name>
<feature type="transmembrane region" description="Helical" evidence="10">
    <location>
        <begin position="74"/>
        <end position="107"/>
    </location>
</feature>
<feature type="domain" description="Citrate transporter-like" evidence="11">
    <location>
        <begin position="3"/>
        <end position="312"/>
    </location>
</feature>
<evidence type="ECO:0000313" key="13">
    <source>
        <dbReference type="Proteomes" id="UP001501594"/>
    </source>
</evidence>
<reference evidence="13" key="1">
    <citation type="journal article" date="2019" name="Int. J. Syst. Evol. Microbiol.">
        <title>The Global Catalogue of Microorganisms (GCM) 10K type strain sequencing project: providing services to taxonomists for standard genome sequencing and annotation.</title>
        <authorList>
            <consortium name="The Broad Institute Genomics Platform"/>
            <consortium name="The Broad Institute Genome Sequencing Center for Infectious Disease"/>
            <person name="Wu L."/>
            <person name="Ma J."/>
        </authorList>
    </citation>
    <scope>NUCLEOTIDE SEQUENCE [LARGE SCALE GENOMIC DNA]</scope>
    <source>
        <strain evidence="13">JCM 17442</strain>
    </source>
</reference>
<keyword evidence="8 10" id="KW-1133">Transmembrane helix</keyword>
<evidence type="ECO:0000256" key="5">
    <source>
        <dbReference type="ARBA" id="ARBA00022475"/>
    </source>
</evidence>
<feature type="transmembrane region" description="Helical" evidence="10">
    <location>
        <begin position="155"/>
        <end position="178"/>
    </location>
</feature>
<sequence>MKTALIGAGLAIIGLVAAVVGILSPQALLELLDRVAPVLGFVIGLTIVADLAAEAGLFSWLAGIAARFSLGRVWVLWLLVVVLALLCTIFLSLDTTAVLLTPVVVLVARRVGASPLPFAFTTVWLANCGSMLLPVSNLTNLLAVHALGSPHPLDYAALVAPAAAVSVLVPLVAIAVRYRRELAATFTPVPVDAAADPVLFRVSAIVVVLLVPALVTGVAVWIPAAAAALVLIVTFALRRREALRLTLVPWGTLLFASGLFLVVAAAQALGLARVLGDVVGTGDSFGDLLRLSGGAALSANVANNLPAYLALEPVGGSPLRLVAILIGVNVGCIVTPWASLATLLWHGRLTGLGVEVPWGRFALAGLLITVVALPLAILALTFA</sequence>
<dbReference type="InterPro" id="IPR004680">
    <property type="entry name" value="Cit_transptr-like_dom"/>
</dbReference>
<protein>
    <submittedName>
        <fullName evidence="12">ArsB/NhaD family transporter</fullName>
    </submittedName>
</protein>
<keyword evidence="7" id="KW-0059">Arsenical resistance</keyword>
<comment type="similarity">
    <text evidence="3">Belongs to the CitM (TC 2.A.11) transporter family.</text>
</comment>
<feature type="transmembrane region" description="Helical" evidence="10">
    <location>
        <begin position="321"/>
        <end position="346"/>
    </location>
</feature>
<feature type="transmembrane region" description="Helical" evidence="10">
    <location>
        <begin position="358"/>
        <end position="382"/>
    </location>
</feature>
<comment type="caution">
    <text evidence="12">The sequence shown here is derived from an EMBL/GenBank/DDBJ whole genome shotgun (WGS) entry which is preliminary data.</text>
</comment>
<keyword evidence="6 10" id="KW-0812">Transmembrane</keyword>
<organism evidence="12 13">
    <name type="scientific">Frondihabitans peucedani</name>
    <dbReference type="NCBI Taxonomy" id="598626"/>
    <lineage>
        <taxon>Bacteria</taxon>
        <taxon>Bacillati</taxon>
        <taxon>Actinomycetota</taxon>
        <taxon>Actinomycetes</taxon>
        <taxon>Micrococcales</taxon>
        <taxon>Microbacteriaceae</taxon>
        <taxon>Frondihabitans</taxon>
    </lineage>
</organism>
<evidence type="ECO:0000256" key="8">
    <source>
        <dbReference type="ARBA" id="ARBA00022989"/>
    </source>
</evidence>
<evidence type="ECO:0000256" key="1">
    <source>
        <dbReference type="ARBA" id="ARBA00004651"/>
    </source>
</evidence>
<dbReference type="EMBL" id="BAABAU010000001">
    <property type="protein sequence ID" value="GAA4265270.1"/>
    <property type="molecule type" value="Genomic_DNA"/>
</dbReference>
<dbReference type="RefSeq" id="WP_344793810.1">
    <property type="nucleotide sequence ID" value="NZ_BAABAU010000001.1"/>
</dbReference>
<comment type="subcellular location">
    <subcellularLocation>
        <location evidence="1">Cell membrane</location>
        <topology evidence="1">Multi-pass membrane protein</topology>
    </subcellularLocation>
</comment>
<feature type="transmembrane region" description="Helical" evidence="10">
    <location>
        <begin position="198"/>
        <end position="215"/>
    </location>
</feature>
<dbReference type="Proteomes" id="UP001501594">
    <property type="component" value="Unassembled WGS sequence"/>
</dbReference>
<feature type="transmembrane region" description="Helical" evidence="10">
    <location>
        <begin position="221"/>
        <end position="238"/>
    </location>
</feature>
<keyword evidence="9 10" id="KW-0472">Membrane</keyword>
<dbReference type="PANTHER" id="PTHR43302">
    <property type="entry name" value="TRANSPORTER ARSB-RELATED"/>
    <property type="match status" value="1"/>
</dbReference>
<keyword evidence="5" id="KW-1003">Cell membrane</keyword>
<keyword evidence="13" id="KW-1185">Reference proteome</keyword>
<evidence type="ECO:0000259" key="11">
    <source>
        <dbReference type="Pfam" id="PF03600"/>
    </source>
</evidence>
<dbReference type="PANTHER" id="PTHR43302:SF5">
    <property type="entry name" value="TRANSPORTER ARSB-RELATED"/>
    <property type="match status" value="1"/>
</dbReference>
<evidence type="ECO:0000256" key="10">
    <source>
        <dbReference type="SAM" id="Phobius"/>
    </source>
</evidence>
<evidence type="ECO:0000256" key="7">
    <source>
        <dbReference type="ARBA" id="ARBA00022849"/>
    </source>
</evidence>
<evidence type="ECO:0000256" key="6">
    <source>
        <dbReference type="ARBA" id="ARBA00022692"/>
    </source>
</evidence>
<accession>A0ABP8DZ79</accession>
<keyword evidence="4" id="KW-0813">Transport</keyword>
<dbReference type="InterPro" id="IPR000802">
    <property type="entry name" value="Arsenical_pump_ArsB"/>
</dbReference>
<evidence type="ECO:0000256" key="4">
    <source>
        <dbReference type="ARBA" id="ARBA00022448"/>
    </source>
</evidence>